<dbReference type="Pfam" id="PF04616">
    <property type="entry name" value="Glyco_hydro_43"/>
    <property type="match status" value="1"/>
</dbReference>
<comment type="similarity">
    <text evidence="1 6">Belongs to the glycosyl hydrolase 43 family.</text>
</comment>
<evidence type="ECO:0008006" key="9">
    <source>
        <dbReference type="Google" id="ProtNLM"/>
    </source>
</evidence>
<evidence type="ECO:0000256" key="2">
    <source>
        <dbReference type="ARBA" id="ARBA00022801"/>
    </source>
</evidence>
<dbReference type="SUPFAM" id="SSF75005">
    <property type="entry name" value="Arabinanase/levansucrase/invertase"/>
    <property type="match status" value="1"/>
</dbReference>
<evidence type="ECO:0000256" key="1">
    <source>
        <dbReference type="ARBA" id="ARBA00009865"/>
    </source>
</evidence>
<organism evidence="7 8">
    <name type="scientific">Apatococcus lobatus</name>
    <dbReference type="NCBI Taxonomy" id="904363"/>
    <lineage>
        <taxon>Eukaryota</taxon>
        <taxon>Viridiplantae</taxon>
        <taxon>Chlorophyta</taxon>
        <taxon>core chlorophytes</taxon>
        <taxon>Trebouxiophyceae</taxon>
        <taxon>Chlorellales</taxon>
        <taxon>Chlorellaceae</taxon>
        <taxon>Apatococcus</taxon>
    </lineage>
</organism>
<accession>A0AAW1QNF2</accession>
<dbReference type="EMBL" id="JALJOS010000030">
    <property type="protein sequence ID" value="KAK9822767.1"/>
    <property type="molecule type" value="Genomic_DNA"/>
</dbReference>
<dbReference type="InterPro" id="IPR006710">
    <property type="entry name" value="Glyco_hydro_43"/>
</dbReference>
<evidence type="ECO:0000256" key="5">
    <source>
        <dbReference type="PIRSR" id="PIRSR606710-2"/>
    </source>
</evidence>
<reference evidence="7 8" key="1">
    <citation type="journal article" date="2024" name="Nat. Commun.">
        <title>Phylogenomics reveals the evolutionary origins of lichenization in chlorophyte algae.</title>
        <authorList>
            <person name="Puginier C."/>
            <person name="Libourel C."/>
            <person name="Otte J."/>
            <person name="Skaloud P."/>
            <person name="Haon M."/>
            <person name="Grisel S."/>
            <person name="Petersen M."/>
            <person name="Berrin J.G."/>
            <person name="Delaux P.M."/>
            <person name="Dal Grande F."/>
            <person name="Keller J."/>
        </authorList>
    </citation>
    <scope>NUCLEOTIDE SEQUENCE [LARGE SCALE GENOMIC DNA]</scope>
    <source>
        <strain evidence="7 8">SAG 2145</strain>
    </source>
</reference>
<sequence length="337" mass="36958">MVAAATTTGVLLKRPTEHPVAAWPTSTNPVINQNYPDPFVLKSGTDFYSFATNDFGSNVQTATSANLLNWTKLPDSLPVLPSWSDGWVWAPNVHLSPSGNYNMVFAARYNKTRMAIGLAISPSGPAGPYEAIHSEFPFIDMPQEGGAIDPSYFKDDNGDQYLIWKSDGNAVSATCAIWCQGLAADGLSLVGLPWPLLRDDKNWEYQVIEAPNLIKHDNVYYLYYSAGHYFDWTYTVAYATSTSIIGPFVKQGRVLSTMGDLVGPGKCCTIQVSSSSTWMIFHSLYFLPNTSDPRVTYRAMDILPMSYDSRGKPVVSSSWGNDLHVLSALNASAFGSK</sequence>
<feature type="active site" description="Proton donor" evidence="4">
    <location>
        <position position="209"/>
    </location>
</feature>
<feature type="site" description="Important for catalytic activity, responsible for pKa modulation of the active site Glu and correct orientation of both the proton donor and substrate" evidence="5">
    <location>
        <position position="149"/>
    </location>
</feature>
<dbReference type="PANTHER" id="PTHR42812">
    <property type="entry name" value="BETA-XYLOSIDASE"/>
    <property type="match status" value="1"/>
</dbReference>
<keyword evidence="8" id="KW-1185">Reference proteome</keyword>
<evidence type="ECO:0000256" key="3">
    <source>
        <dbReference type="ARBA" id="ARBA00023295"/>
    </source>
</evidence>
<dbReference type="CDD" id="cd08999">
    <property type="entry name" value="GH43_ABN-like"/>
    <property type="match status" value="1"/>
</dbReference>
<keyword evidence="3 6" id="KW-0326">Glycosidase</keyword>
<name>A0AAW1QNF2_9CHLO</name>
<evidence type="ECO:0000313" key="8">
    <source>
        <dbReference type="Proteomes" id="UP001438707"/>
    </source>
</evidence>
<evidence type="ECO:0000256" key="6">
    <source>
        <dbReference type="RuleBase" id="RU361187"/>
    </source>
</evidence>
<dbReference type="AlphaFoldDB" id="A0AAW1QNF2"/>
<dbReference type="GO" id="GO:0004553">
    <property type="term" value="F:hydrolase activity, hydrolyzing O-glycosyl compounds"/>
    <property type="evidence" value="ECO:0007669"/>
    <property type="project" value="InterPro"/>
</dbReference>
<comment type="caution">
    <text evidence="7">The sequence shown here is derived from an EMBL/GenBank/DDBJ whole genome shotgun (WGS) entry which is preliminary data.</text>
</comment>
<evidence type="ECO:0000256" key="4">
    <source>
        <dbReference type="PIRSR" id="PIRSR606710-1"/>
    </source>
</evidence>
<evidence type="ECO:0000313" key="7">
    <source>
        <dbReference type="EMBL" id="KAK9822767.1"/>
    </source>
</evidence>
<proteinExistence type="inferred from homology"/>
<dbReference type="Gene3D" id="2.115.10.20">
    <property type="entry name" value="Glycosyl hydrolase domain, family 43"/>
    <property type="match status" value="1"/>
</dbReference>
<dbReference type="InterPro" id="IPR051795">
    <property type="entry name" value="Glycosyl_Hydrlase_43"/>
</dbReference>
<dbReference type="Proteomes" id="UP001438707">
    <property type="component" value="Unassembled WGS sequence"/>
</dbReference>
<keyword evidence="2 6" id="KW-0378">Hydrolase</keyword>
<dbReference type="PANTHER" id="PTHR42812:SF5">
    <property type="entry name" value="ENDO-ARABINASE"/>
    <property type="match status" value="1"/>
</dbReference>
<dbReference type="InterPro" id="IPR023296">
    <property type="entry name" value="Glyco_hydro_beta-prop_sf"/>
</dbReference>
<feature type="active site" description="Proton acceptor" evidence="4">
    <location>
        <position position="37"/>
    </location>
</feature>
<protein>
    <recommendedName>
        <fullName evidence="9">Glycoside hydrolase family 43 protein</fullName>
    </recommendedName>
</protein>
<gene>
    <name evidence="7" type="ORF">WJX74_006775</name>
</gene>
<dbReference type="GO" id="GO:0005975">
    <property type="term" value="P:carbohydrate metabolic process"/>
    <property type="evidence" value="ECO:0007669"/>
    <property type="project" value="InterPro"/>
</dbReference>